<dbReference type="InterPro" id="IPR036271">
    <property type="entry name" value="Tet_transcr_reg_TetR-rel_C_sf"/>
</dbReference>
<protein>
    <submittedName>
        <fullName evidence="6">TetR/AcrR family transcriptional regulator</fullName>
    </submittedName>
</protein>
<dbReference type="Pfam" id="PF21597">
    <property type="entry name" value="TetR_C_43"/>
    <property type="match status" value="1"/>
</dbReference>
<proteinExistence type="predicted"/>
<evidence type="ECO:0000256" key="2">
    <source>
        <dbReference type="ARBA" id="ARBA00023125"/>
    </source>
</evidence>
<dbReference type="PROSITE" id="PS50977">
    <property type="entry name" value="HTH_TETR_2"/>
    <property type="match status" value="1"/>
</dbReference>
<dbReference type="PANTHER" id="PTHR30055">
    <property type="entry name" value="HTH-TYPE TRANSCRIPTIONAL REGULATOR RUTR"/>
    <property type="match status" value="1"/>
</dbReference>
<dbReference type="PANTHER" id="PTHR30055:SF234">
    <property type="entry name" value="HTH-TYPE TRANSCRIPTIONAL REGULATOR BETI"/>
    <property type="match status" value="1"/>
</dbReference>
<dbReference type="SUPFAM" id="SSF48498">
    <property type="entry name" value="Tetracyclin repressor-like, C-terminal domain"/>
    <property type="match status" value="1"/>
</dbReference>
<dbReference type="Pfam" id="PF00440">
    <property type="entry name" value="TetR_N"/>
    <property type="match status" value="1"/>
</dbReference>
<gene>
    <name evidence="6" type="ORF">GYH36_10135</name>
</gene>
<dbReference type="InterPro" id="IPR049445">
    <property type="entry name" value="TetR_SbtR-like_C"/>
</dbReference>
<sequence>MPGDPTRLRADAQENRDRILAAARTLLAERGTDVGMRDIARRAHVGPATLYRRFPTKQAVLDEVFGEELRACREIVVEGCADPDPWHGFTSVVERLTARNARTRASVDALTAASAADGTLAEHRRELLRMVSRLADRARRAGRLRPDFRVDDLVLVLLAGRGLAAVGPQDRDAAARRFARLAIDAFRAGRRAESG</sequence>
<evidence type="ECO:0000259" key="5">
    <source>
        <dbReference type="PROSITE" id="PS50977"/>
    </source>
</evidence>
<keyword evidence="1" id="KW-0805">Transcription regulation</keyword>
<dbReference type="InterPro" id="IPR009057">
    <property type="entry name" value="Homeodomain-like_sf"/>
</dbReference>
<dbReference type="InterPro" id="IPR050109">
    <property type="entry name" value="HTH-type_TetR-like_transc_reg"/>
</dbReference>
<keyword evidence="3" id="KW-0804">Transcription</keyword>
<evidence type="ECO:0000313" key="7">
    <source>
        <dbReference type="Proteomes" id="UP000471672"/>
    </source>
</evidence>
<keyword evidence="2 4" id="KW-0238">DNA-binding</keyword>
<dbReference type="SUPFAM" id="SSF46689">
    <property type="entry name" value="Homeodomain-like"/>
    <property type="match status" value="1"/>
</dbReference>
<dbReference type="InterPro" id="IPR001647">
    <property type="entry name" value="HTH_TetR"/>
</dbReference>
<evidence type="ECO:0000313" key="6">
    <source>
        <dbReference type="EMBL" id="NDO89822.1"/>
    </source>
</evidence>
<dbReference type="Gene3D" id="1.10.357.10">
    <property type="entry name" value="Tetracycline Repressor, domain 2"/>
    <property type="match status" value="1"/>
</dbReference>
<evidence type="ECO:0000256" key="1">
    <source>
        <dbReference type="ARBA" id="ARBA00023015"/>
    </source>
</evidence>
<dbReference type="Proteomes" id="UP000471672">
    <property type="component" value="Unassembled WGS sequence"/>
</dbReference>
<comment type="caution">
    <text evidence="6">The sequence shown here is derived from an EMBL/GenBank/DDBJ whole genome shotgun (WGS) entry which is preliminary data.</text>
</comment>
<dbReference type="EMBL" id="JAAFAN010000029">
    <property type="protein sequence ID" value="NDO89822.1"/>
    <property type="molecule type" value="Genomic_DNA"/>
</dbReference>
<feature type="domain" description="HTH tetR-type" evidence="5">
    <location>
        <begin position="13"/>
        <end position="72"/>
    </location>
</feature>
<organism evidence="6 7">
    <name type="scientific">Cellulosimicrobium composti</name>
    <dbReference type="NCBI Taxonomy" id="2672572"/>
    <lineage>
        <taxon>Bacteria</taxon>
        <taxon>Bacillati</taxon>
        <taxon>Actinomycetota</taxon>
        <taxon>Actinomycetes</taxon>
        <taxon>Micrococcales</taxon>
        <taxon>Promicromonosporaceae</taxon>
        <taxon>Cellulosimicrobium</taxon>
    </lineage>
</organism>
<evidence type="ECO:0000256" key="3">
    <source>
        <dbReference type="ARBA" id="ARBA00023163"/>
    </source>
</evidence>
<evidence type="ECO:0000256" key="4">
    <source>
        <dbReference type="PROSITE-ProRule" id="PRU00335"/>
    </source>
</evidence>
<reference evidence="6 7" key="1">
    <citation type="journal article" date="2021" name="Arch. Microbiol.">
        <title>Cellulosimicrobium fucosivorans sp. nov., isolated from San Elijo Lagoon, contains a fucose metabolic pathway linked to carotenoid production.</title>
        <authorList>
            <person name="Aviles F.A."/>
            <person name="Kyndt J.A."/>
        </authorList>
    </citation>
    <scope>NUCLEOTIDE SEQUENCE [LARGE SCALE GENOMIC DNA]</scope>
    <source>
        <strain evidence="6 7">SE3</strain>
    </source>
</reference>
<dbReference type="PRINTS" id="PR00455">
    <property type="entry name" value="HTHTETR"/>
</dbReference>
<accession>A0ABX0BCK5</accession>
<name>A0ABX0BCK5_9MICO</name>
<dbReference type="RefSeq" id="WP_115941819.1">
    <property type="nucleotide sequence ID" value="NZ_JAAFAN010000029.1"/>
</dbReference>
<keyword evidence="7" id="KW-1185">Reference proteome</keyword>
<feature type="DNA-binding region" description="H-T-H motif" evidence="4">
    <location>
        <begin position="35"/>
        <end position="54"/>
    </location>
</feature>